<reference evidence="3 4" key="1">
    <citation type="submission" date="2018-09" db="EMBL/GenBank/DDBJ databases">
        <title>Genomic investigation of the strawberry pathogen Phytophthora fragariae indicates pathogenicity is determined by transcriptional variation in three key races.</title>
        <authorList>
            <person name="Adams T.M."/>
            <person name="Armitage A.D."/>
            <person name="Sobczyk M.K."/>
            <person name="Bates H.J."/>
            <person name="Dunwell J.M."/>
            <person name="Nellist C.F."/>
            <person name="Harrison R.J."/>
        </authorList>
    </citation>
    <scope>NUCLEOTIDE SEQUENCE [LARGE SCALE GENOMIC DNA]</scope>
    <source>
        <strain evidence="2 3">SCRP249</strain>
        <strain evidence="1 4">SCRP324</strain>
    </source>
</reference>
<dbReference type="EMBL" id="QXFU01000347">
    <property type="protein sequence ID" value="KAE9035957.1"/>
    <property type="molecule type" value="Genomic_DNA"/>
</dbReference>
<name>A0A6A3MSC4_9STRA</name>
<protein>
    <submittedName>
        <fullName evidence="1">Uncharacterized protein</fullName>
    </submittedName>
</protein>
<dbReference type="Proteomes" id="UP000429607">
    <property type="component" value="Unassembled WGS sequence"/>
</dbReference>
<proteinExistence type="predicted"/>
<evidence type="ECO:0000313" key="4">
    <source>
        <dbReference type="Proteomes" id="UP000435112"/>
    </source>
</evidence>
<evidence type="ECO:0000313" key="3">
    <source>
        <dbReference type="Proteomes" id="UP000429607"/>
    </source>
</evidence>
<dbReference type="AlphaFoldDB" id="A0A6A3MSC4"/>
<dbReference type="Proteomes" id="UP000435112">
    <property type="component" value="Unassembled WGS sequence"/>
</dbReference>
<comment type="caution">
    <text evidence="1">The sequence shown here is derived from an EMBL/GenBank/DDBJ whole genome shotgun (WGS) entry which is preliminary data.</text>
</comment>
<dbReference type="OrthoDB" id="90946at2759"/>
<dbReference type="EMBL" id="QXFV01000195">
    <property type="protein sequence ID" value="KAE9046189.1"/>
    <property type="molecule type" value="Genomic_DNA"/>
</dbReference>
<evidence type="ECO:0000313" key="2">
    <source>
        <dbReference type="EMBL" id="KAE9046189.1"/>
    </source>
</evidence>
<sequence length="80" mass="8846">MTKNADIRSVLFAALPAYYCTAPAKYEADYLAHTSSHAGSLDSIGFVNDKLVNFYQWMECLVDRNMPLSSPSPLDVVSQV</sequence>
<organism evidence="1 4">
    <name type="scientific">Phytophthora rubi</name>
    <dbReference type="NCBI Taxonomy" id="129364"/>
    <lineage>
        <taxon>Eukaryota</taxon>
        <taxon>Sar</taxon>
        <taxon>Stramenopiles</taxon>
        <taxon>Oomycota</taxon>
        <taxon>Peronosporomycetes</taxon>
        <taxon>Peronosporales</taxon>
        <taxon>Peronosporaceae</taxon>
        <taxon>Phytophthora</taxon>
    </lineage>
</organism>
<accession>A0A6A3MSC4</accession>
<gene>
    <name evidence="2" type="ORF">PR001_g4676</name>
    <name evidence="1" type="ORF">PR002_g7322</name>
</gene>
<evidence type="ECO:0000313" key="1">
    <source>
        <dbReference type="EMBL" id="KAE9035957.1"/>
    </source>
</evidence>